<comment type="caution">
    <text evidence="3">The sequence shown here is derived from an EMBL/GenBank/DDBJ whole genome shotgun (WGS) entry which is preliminary data.</text>
</comment>
<dbReference type="InterPro" id="IPR037401">
    <property type="entry name" value="SnoaL-like"/>
</dbReference>
<dbReference type="Proteomes" id="UP000653644">
    <property type="component" value="Unassembled WGS sequence"/>
</dbReference>
<proteinExistence type="predicted"/>
<keyword evidence="4" id="KW-1185">Reference proteome</keyword>
<dbReference type="SUPFAM" id="SSF54427">
    <property type="entry name" value="NTF2-like"/>
    <property type="match status" value="1"/>
</dbReference>
<dbReference type="Gene3D" id="3.10.450.50">
    <property type="match status" value="1"/>
</dbReference>
<gene>
    <name evidence="3" type="ORF">GCM10010345_84050</name>
</gene>
<dbReference type="Pfam" id="PF12680">
    <property type="entry name" value="SnoaL_2"/>
    <property type="match status" value="1"/>
</dbReference>
<evidence type="ECO:0000256" key="1">
    <source>
        <dbReference type="SAM" id="MobiDB-lite"/>
    </source>
</evidence>
<name>A0ABQ3D9N5_9ACTN</name>
<dbReference type="EMBL" id="BMVN01000062">
    <property type="protein sequence ID" value="GHA67609.1"/>
    <property type="molecule type" value="Genomic_DNA"/>
</dbReference>
<dbReference type="InterPro" id="IPR032710">
    <property type="entry name" value="NTF2-like_dom_sf"/>
</dbReference>
<accession>A0ABQ3D9N5</accession>
<evidence type="ECO:0000313" key="4">
    <source>
        <dbReference type="Proteomes" id="UP000653644"/>
    </source>
</evidence>
<reference evidence="4" key="1">
    <citation type="journal article" date="2019" name="Int. J. Syst. Evol. Microbiol.">
        <title>The Global Catalogue of Microorganisms (GCM) 10K type strain sequencing project: providing services to taxonomists for standard genome sequencing and annotation.</title>
        <authorList>
            <consortium name="The Broad Institute Genomics Platform"/>
            <consortium name="The Broad Institute Genome Sequencing Center for Infectious Disease"/>
            <person name="Wu L."/>
            <person name="Ma J."/>
        </authorList>
    </citation>
    <scope>NUCLEOTIDE SEQUENCE [LARGE SCALE GENOMIC DNA]</scope>
    <source>
        <strain evidence="4">JCM 4733</strain>
    </source>
</reference>
<feature type="domain" description="SnoaL-like" evidence="2">
    <location>
        <begin position="25"/>
        <end position="110"/>
    </location>
</feature>
<feature type="region of interest" description="Disordered" evidence="1">
    <location>
        <begin position="1"/>
        <end position="20"/>
    </location>
</feature>
<protein>
    <recommendedName>
        <fullName evidence="2">SnoaL-like domain-containing protein</fullName>
    </recommendedName>
</protein>
<organism evidence="3 4">
    <name type="scientific">Streptomyces canarius</name>
    <dbReference type="NCBI Taxonomy" id="285453"/>
    <lineage>
        <taxon>Bacteria</taxon>
        <taxon>Bacillati</taxon>
        <taxon>Actinomycetota</taxon>
        <taxon>Actinomycetes</taxon>
        <taxon>Kitasatosporales</taxon>
        <taxon>Streptomycetaceae</taxon>
        <taxon>Streptomyces</taxon>
    </lineage>
</organism>
<evidence type="ECO:0000259" key="2">
    <source>
        <dbReference type="Pfam" id="PF12680"/>
    </source>
</evidence>
<evidence type="ECO:0000313" key="3">
    <source>
        <dbReference type="EMBL" id="GHA67609.1"/>
    </source>
</evidence>
<sequence>MESEAAMTDSSSSTQVERDDLPGVIRQYLTAHNAGDASASAALMTPEARVTDDGKTYDGLPAIERWLNRAVSEYTYTTTYLGAAQDGPDRWTVTQRLDGNFPGNTIDLRYDFTLDGGLISRLVIAP</sequence>